<protein>
    <recommendedName>
        <fullName evidence="2">Aminoglycoside phosphotransferase domain-containing protein</fullName>
    </recommendedName>
</protein>
<sequence length="350" mass="38051">MPTVSFPHLSHPAQLALLEEQARVTLTEHYGLVGAALQMEVQQYEDNAVWRVTSPGRDSFVARLSVRDGRPAHQQQSEMRWLESLAESRTVAVPSPVTTSDGRSVVPVEVPGHDEPCTLALLHWLPGAAEPPYQQPGVAEQMGSATAHLHQNAATVALPQFDRPTWDAESILNKGHALSDQHAQQQLGKAGTEALREVAERITPALREGGPSDRGRIHADLHRENMIALSSGGIGIIDFDDCGTGHYLLDIATVLSSIHRIARKEPGAYENFARAYLAGYTQVRPLPADFDRLLEPYLLLRDSIILNFVTAAVPVNAAVASWGPDRIVGIVANMQAYLAGQQYPGTLVLV</sequence>
<dbReference type="EMBL" id="MLYP01000076">
    <property type="protein sequence ID" value="OIJ86410.1"/>
    <property type="molecule type" value="Genomic_DNA"/>
</dbReference>
<dbReference type="SUPFAM" id="SSF56112">
    <property type="entry name" value="Protein kinase-like (PK-like)"/>
    <property type="match status" value="1"/>
</dbReference>
<dbReference type="InterPro" id="IPR011009">
    <property type="entry name" value="Kinase-like_dom_sf"/>
</dbReference>
<gene>
    <name evidence="3" type="ORF">BIV24_26495</name>
</gene>
<keyword evidence="4" id="KW-1185">Reference proteome</keyword>
<dbReference type="Proteomes" id="UP000179935">
    <property type="component" value="Unassembled WGS sequence"/>
</dbReference>
<organism evidence="3 4">
    <name type="scientific">Streptomyces colonosanans</name>
    <dbReference type="NCBI Taxonomy" id="1428652"/>
    <lineage>
        <taxon>Bacteria</taxon>
        <taxon>Bacillati</taxon>
        <taxon>Actinomycetota</taxon>
        <taxon>Actinomycetes</taxon>
        <taxon>Kitasatosporales</taxon>
        <taxon>Streptomycetaceae</taxon>
        <taxon>Streptomyces</taxon>
    </lineage>
</organism>
<proteinExistence type="inferred from homology"/>
<dbReference type="GO" id="GO:0004413">
    <property type="term" value="F:homoserine kinase activity"/>
    <property type="evidence" value="ECO:0007669"/>
    <property type="project" value="TreeGrafter"/>
</dbReference>
<dbReference type="Pfam" id="PF01636">
    <property type="entry name" value="APH"/>
    <property type="match status" value="1"/>
</dbReference>
<dbReference type="InterPro" id="IPR002575">
    <property type="entry name" value="Aminoglycoside_PTrfase"/>
</dbReference>
<evidence type="ECO:0000313" key="3">
    <source>
        <dbReference type="EMBL" id="OIJ86410.1"/>
    </source>
</evidence>
<comment type="caution">
    <text evidence="3">The sequence shown here is derived from an EMBL/GenBank/DDBJ whole genome shotgun (WGS) entry which is preliminary data.</text>
</comment>
<dbReference type="PANTHER" id="PTHR21064:SF6">
    <property type="entry name" value="AMINOGLYCOSIDE PHOSPHOTRANSFERASE DOMAIN-CONTAINING PROTEIN"/>
    <property type="match status" value="1"/>
</dbReference>
<evidence type="ECO:0000256" key="1">
    <source>
        <dbReference type="ARBA" id="ARBA00038240"/>
    </source>
</evidence>
<comment type="similarity">
    <text evidence="1">Belongs to the pseudomonas-type ThrB family.</text>
</comment>
<name>A0A1S2NY53_9ACTN</name>
<dbReference type="GO" id="GO:0009088">
    <property type="term" value="P:threonine biosynthetic process"/>
    <property type="evidence" value="ECO:0007669"/>
    <property type="project" value="TreeGrafter"/>
</dbReference>
<dbReference type="STRING" id="1428652.BIV24_26495"/>
<evidence type="ECO:0000313" key="4">
    <source>
        <dbReference type="Proteomes" id="UP000179935"/>
    </source>
</evidence>
<dbReference type="PANTHER" id="PTHR21064">
    <property type="entry name" value="AMINOGLYCOSIDE PHOSPHOTRANSFERASE DOMAIN-CONTAINING PROTEIN-RELATED"/>
    <property type="match status" value="1"/>
</dbReference>
<dbReference type="Gene3D" id="3.90.1200.10">
    <property type="match status" value="1"/>
</dbReference>
<feature type="domain" description="Aminoglycoside phosphotransferase" evidence="2">
    <location>
        <begin position="46"/>
        <end position="286"/>
    </location>
</feature>
<reference evidence="3 4" key="1">
    <citation type="submission" date="2016-10" db="EMBL/GenBank/DDBJ databases">
        <title>Genome sequence of Streptomyces sp. MUSC 93.</title>
        <authorList>
            <person name="Lee L.-H."/>
            <person name="Ser H.-L."/>
            <person name="Law J.W.-F."/>
        </authorList>
    </citation>
    <scope>NUCLEOTIDE SEQUENCE [LARGE SCALE GENOMIC DNA]</scope>
    <source>
        <strain evidence="3 4">MUSC 93</strain>
    </source>
</reference>
<evidence type="ECO:0000259" key="2">
    <source>
        <dbReference type="Pfam" id="PF01636"/>
    </source>
</evidence>
<accession>A0A1S2NY53</accession>
<dbReference type="AlphaFoldDB" id="A0A1S2NY53"/>
<dbReference type="InterPro" id="IPR050249">
    <property type="entry name" value="Pseudomonas-type_ThrB"/>
</dbReference>
<dbReference type="RefSeq" id="WP_071368979.1">
    <property type="nucleotide sequence ID" value="NZ_MLYP01000076.1"/>
</dbReference>
<dbReference type="OrthoDB" id="241498at2"/>